<dbReference type="GO" id="GO:0160147">
    <property type="term" value="F:tRNA pseudouridine(38-40) synthase activity"/>
    <property type="evidence" value="ECO:0007669"/>
    <property type="project" value="UniProtKB-EC"/>
</dbReference>
<evidence type="ECO:0000313" key="8">
    <source>
        <dbReference type="Proteomes" id="UP000030671"/>
    </source>
</evidence>
<dbReference type="InterPro" id="IPR020097">
    <property type="entry name" value="PsdUridine_synth_TruA_a/b_dom"/>
</dbReference>
<dbReference type="GO" id="GO:0031119">
    <property type="term" value="P:tRNA pseudouridine synthesis"/>
    <property type="evidence" value="ECO:0007669"/>
    <property type="project" value="TreeGrafter"/>
</dbReference>
<dbReference type="Gene3D" id="3.30.70.660">
    <property type="entry name" value="Pseudouridine synthase I, catalytic domain, C-terminal subdomain"/>
    <property type="match status" value="1"/>
</dbReference>
<dbReference type="AlphaFoldDB" id="W4K326"/>
<dbReference type="GO" id="GO:0005737">
    <property type="term" value="C:cytoplasm"/>
    <property type="evidence" value="ECO:0007669"/>
    <property type="project" value="TreeGrafter"/>
</dbReference>
<protein>
    <recommendedName>
        <fullName evidence="4">tRNA pseudouridine synthase</fullName>
        <ecNumber evidence="4">5.4.99.12</ecNumber>
    </recommendedName>
</protein>
<evidence type="ECO:0000256" key="2">
    <source>
        <dbReference type="ARBA" id="ARBA00022694"/>
    </source>
</evidence>
<proteinExistence type="inferred from homology"/>
<dbReference type="GO" id="GO:0005634">
    <property type="term" value="C:nucleus"/>
    <property type="evidence" value="ECO:0007669"/>
    <property type="project" value="TreeGrafter"/>
</dbReference>
<evidence type="ECO:0000259" key="6">
    <source>
        <dbReference type="Pfam" id="PF01416"/>
    </source>
</evidence>
<dbReference type="SUPFAM" id="SSF55120">
    <property type="entry name" value="Pseudouridine synthase"/>
    <property type="match status" value="1"/>
</dbReference>
<comment type="catalytic activity">
    <reaction evidence="4">
        <text>uridine(38/39/40) in tRNA = pseudouridine(38/39/40) in tRNA</text>
        <dbReference type="Rhea" id="RHEA:22376"/>
        <dbReference type="Rhea" id="RHEA-COMP:10085"/>
        <dbReference type="Rhea" id="RHEA-COMP:10087"/>
        <dbReference type="ChEBI" id="CHEBI:65314"/>
        <dbReference type="ChEBI" id="CHEBI:65315"/>
        <dbReference type="EC" id="5.4.99.12"/>
    </reaction>
</comment>
<dbReference type="InterPro" id="IPR020103">
    <property type="entry name" value="PsdUridine_synth_cat_dom_sf"/>
</dbReference>
<feature type="non-terminal residue" evidence="7">
    <location>
        <position position="450"/>
    </location>
</feature>
<dbReference type="InterPro" id="IPR020095">
    <property type="entry name" value="PsdUridine_synth_TruA_C"/>
</dbReference>
<dbReference type="InterPro" id="IPR020094">
    <property type="entry name" value="TruA/RsuA/RluB/E/F_N"/>
</dbReference>
<dbReference type="KEGG" id="hir:HETIRDRAFT_238579"/>
<dbReference type="Pfam" id="PF01416">
    <property type="entry name" value="PseudoU_synth_1"/>
    <property type="match status" value="1"/>
</dbReference>
<keyword evidence="8" id="KW-1185">Reference proteome</keyword>
<sequence>SPPNYESWTKEQLIARLTQLESSQQSKAILHRAAASASAKPPKIFRFAAHPQRKIALRFTYAGWEYNGLSWQDGPTPLPTVERVLFDVLASTRLIDADGGLEGCGWERCGRTDKGVSAAGQVISLWVRKLRYVSMLNRLLPPSIRVLAWSPVAASFSARFNCRFRHYKYFFSGKGLDIDAMREGAVRLVGEHDFRNLCKLDPTKQITNFKRRVRRAEISALAGSTEDLYVFDLVGTAFLYHQVRHIMAVLLLVGTGLERPSLVTALLNVDPEHPYPPFREGEEAPPVVQCKPEYQMTDGLPLMLWECGFADEDLDWRTDTEVDSDETSGEGSKDATQMRLGLANQLESILERSHIHVALDTHFLAAAASIHSSAPSPFPLRPGTRPSGMLNVPLGGGTFYRSGRYVPVVERKRLDSVEIANERWMKGKGGRKEERKRRLAAGGVARADGD</sequence>
<evidence type="ECO:0000256" key="1">
    <source>
        <dbReference type="ARBA" id="ARBA00009375"/>
    </source>
</evidence>
<evidence type="ECO:0000256" key="4">
    <source>
        <dbReference type="RuleBase" id="RU003792"/>
    </source>
</evidence>
<dbReference type="GeneID" id="20668809"/>
<accession>W4K326</accession>
<dbReference type="RefSeq" id="XP_009548307.1">
    <property type="nucleotide sequence ID" value="XM_009550012.1"/>
</dbReference>
<keyword evidence="3 4" id="KW-0413">Isomerase</keyword>
<dbReference type="GO" id="GO:1990481">
    <property type="term" value="P:mRNA pseudouridine synthesis"/>
    <property type="evidence" value="ECO:0007669"/>
    <property type="project" value="TreeGrafter"/>
</dbReference>
<keyword evidence="2 4" id="KW-0819">tRNA processing</keyword>
<evidence type="ECO:0000313" key="7">
    <source>
        <dbReference type="EMBL" id="ETW79750.1"/>
    </source>
</evidence>
<organism evidence="7 8">
    <name type="scientific">Heterobasidion irregulare (strain TC 32-1)</name>
    <dbReference type="NCBI Taxonomy" id="747525"/>
    <lineage>
        <taxon>Eukaryota</taxon>
        <taxon>Fungi</taxon>
        <taxon>Dikarya</taxon>
        <taxon>Basidiomycota</taxon>
        <taxon>Agaricomycotina</taxon>
        <taxon>Agaricomycetes</taxon>
        <taxon>Russulales</taxon>
        <taxon>Bondarzewiaceae</taxon>
        <taxon>Heterobasidion</taxon>
        <taxon>Heterobasidion annosum species complex</taxon>
    </lineage>
</organism>
<dbReference type="FunFam" id="3.30.70.580:FF:000017">
    <property type="entry name" value="Related to DEG1-pseudouridine synthase"/>
    <property type="match status" value="1"/>
</dbReference>
<dbReference type="PANTHER" id="PTHR11142:SF5">
    <property type="entry name" value="TRNA PSEUDOURIDINE(38_39) SYNTHASE"/>
    <property type="match status" value="1"/>
</dbReference>
<dbReference type="NCBIfam" id="TIGR00071">
    <property type="entry name" value="hisT_truA"/>
    <property type="match status" value="1"/>
</dbReference>
<dbReference type="STRING" id="747525.W4K326"/>
<evidence type="ECO:0000256" key="5">
    <source>
        <dbReference type="SAM" id="MobiDB-lite"/>
    </source>
</evidence>
<dbReference type="InterPro" id="IPR001406">
    <property type="entry name" value="PsdUridine_synth_TruA"/>
</dbReference>
<dbReference type="OrthoDB" id="25767at2759"/>
<dbReference type="EMBL" id="KI925460">
    <property type="protein sequence ID" value="ETW79750.1"/>
    <property type="molecule type" value="Genomic_DNA"/>
</dbReference>
<dbReference type="Proteomes" id="UP000030671">
    <property type="component" value="Unassembled WGS sequence"/>
</dbReference>
<comment type="similarity">
    <text evidence="1 4">Belongs to the tRNA pseudouridine synthase TruA family.</text>
</comment>
<feature type="domain" description="Pseudouridine synthase I TruA alpha/beta" evidence="6">
    <location>
        <begin position="185"/>
        <end position="271"/>
    </location>
</feature>
<feature type="region of interest" description="Disordered" evidence="5">
    <location>
        <begin position="426"/>
        <end position="450"/>
    </location>
</feature>
<dbReference type="Gene3D" id="3.30.70.580">
    <property type="entry name" value="Pseudouridine synthase I, catalytic domain, N-terminal subdomain"/>
    <property type="match status" value="1"/>
</dbReference>
<dbReference type="GO" id="GO:0003723">
    <property type="term" value="F:RNA binding"/>
    <property type="evidence" value="ECO:0007669"/>
    <property type="project" value="InterPro"/>
</dbReference>
<dbReference type="PANTHER" id="PTHR11142">
    <property type="entry name" value="PSEUDOURIDYLATE SYNTHASE"/>
    <property type="match status" value="1"/>
</dbReference>
<dbReference type="EC" id="5.4.99.12" evidence="4"/>
<evidence type="ECO:0000256" key="3">
    <source>
        <dbReference type="ARBA" id="ARBA00023235"/>
    </source>
</evidence>
<dbReference type="eggNOG" id="KOG2554">
    <property type="taxonomic scope" value="Eukaryota"/>
</dbReference>
<dbReference type="HAMAP" id="MF_00171">
    <property type="entry name" value="TruA"/>
    <property type="match status" value="1"/>
</dbReference>
<dbReference type="FunCoup" id="W4K326">
    <property type="interactions" value="518"/>
</dbReference>
<reference evidence="7 8" key="1">
    <citation type="journal article" date="2012" name="New Phytol.">
        <title>Insight into trade-off between wood decay and parasitism from the genome of a fungal forest pathogen.</title>
        <authorList>
            <person name="Olson A."/>
            <person name="Aerts A."/>
            <person name="Asiegbu F."/>
            <person name="Belbahri L."/>
            <person name="Bouzid O."/>
            <person name="Broberg A."/>
            <person name="Canback B."/>
            <person name="Coutinho P.M."/>
            <person name="Cullen D."/>
            <person name="Dalman K."/>
            <person name="Deflorio G."/>
            <person name="van Diepen L.T."/>
            <person name="Dunand C."/>
            <person name="Duplessis S."/>
            <person name="Durling M."/>
            <person name="Gonthier P."/>
            <person name="Grimwood J."/>
            <person name="Fossdal C.G."/>
            <person name="Hansson D."/>
            <person name="Henrissat B."/>
            <person name="Hietala A."/>
            <person name="Himmelstrand K."/>
            <person name="Hoffmeister D."/>
            <person name="Hogberg N."/>
            <person name="James T.Y."/>
            <person name="Karlsson M."/>
            <person name="Kohler A."/>
            <person name="Kues U."/>
            <person name="Lee Y.H."/>
            <person name="Lin Y.C."/>
            <person name="Lind M."/>
            <person name="Lindquist E."/>
            <person name="Lombard V."/>
            <person name="Lucas S."/>
            <person name="Lunden K."/>
            <person name="Morin E."/>
            <person name="Murat C."/>
            <person name="Park J."/>
            <person name="Raffaello T."/>
            <person name="Rouze P."/>
            <person name="Salamov A."/>
            <person name="Schmutz J."/>
            <person name="Solheim H."/>
            <person name="Stahlberg J."/>
            <person name="Velez H."/>
            <person name="de Vries R.P."/>
            <person name="Wiebenga A."/>
            <person name="Woodward S."/>
            <person name="Yakovlev I."/>
            <person name="Garbelotto M."/>
            <person name="Martin F."/>
            <person name="Grigoriev I.V."/>
            <person name="Stenlid J."/>
        </authorList>
    </citation>
    <scope>NUCLEOTIDE SEQUENCE [LARGE SCALE GENOMIC DNA]</scope>
    <source>
        <strain evidence="7 8">TC 32-1</strain>
    </source>
</reference>
<feature type="non-terminal residue" evidence="7">
    <location>
        <position position="1"/>
    </location>
</feature>
<name>W4K326_HETIT</name>
<dbReference type="HOGENOM" id="CLU_014673_2_2_1"/>
<dbReference type="InParanoid" id="W4K326"/>
<gene>
    <name evidence="7" type="ORF">HETIRDRAFT_238579</name>
</gene>